<feature type="region of interest" description="Disordered" evidence="1">
    <location>
        <begin position="114"/>
        <end position="197"/>
    </location>
</feature>
<dbReference type="KEGG" id="aten:116303717"/>
<name>A0A6P8IQF6_ACTTE</name>
<sequence length="234" mass="27279">MIYYLLGLALLLVVISWIYYNYPFDMTQGDHTYEGDYDPHSGHDARLWRYLEHFTYKAIWNGQPSSCWCICCYVYETITSLLGNAIPSARSILASIAAVATLQDTRQSNAYENQLGANAHQLPKQEVYSEEEEGLDEDVEEPRGGRRKNKRKKKQKKRRKHGRRRRHVQNNVAHEKEDARIFQKTAPRDVEQENDKLPSPVEELLRLDREATMTTVLKFDQMVWNALGKMKSNN</sequence>
<reference evidence="3" key="1">
    <citation type="submission" date="2025-08" db="UniProtKB">
        <authorList>
            <consortium name="RefSeq"/>
        </authorList>
    </citation>
    <scope>IDENTIFICATION</scope>
    <source>
        <tissue evidence="3">Tentacle</tissue>
    </source>
</reference>
<dbReference type="Proteomes" id="UP000515163">
    <property type="component" value="Unplaced"/>
</dbReference>
<proteinExistence type="predicted"/>
<keyword evidence="2" id="KW-1185">Reference proteome</keyword>
<protein>
    <submittedName>
        <fullName evidence="3">Uncharacterized protein LOC116303717</fullName>
    </submittedName>
</protein>
<evidence type="ECO:0000313" key="3">
    <source>
        <dbReference type="RefSeq" id="XP_031569164.1"/>
    </source>
</evidence>
<dbReference type="GeneID" id="116303717"/>
<feature type="compositionally biased region" description="Basic and acidic residues" evidence="1">
    <location>
        <begin position="173"/>
        <end position="196"/>
    </location>
</feature>
<dbReference type="RefSeq" id="XP_031569164.1">
    <property type="nucleotide sequence ID" value="XM_031713304.1"/>
</dbReference>
<gene>
    <name evidence="3" type="primary">LOC116303717</name>
</gene>
<evidence type="ECO:0000313" key="2">
    <source>
        <dbReference type="Proteomes" id="UP000515163"/>
    </source>
</evidence>
<organism evidence="2 3">
    <name type="scientific">Actinia tenebrosa</name>
    <name type="common">Australian red waratah sea anemone</name>
    <dbReference type="NCBI Taxonomy" id="6105"/>
    <lineage>
        <taxon>Eukaryota</taxon>
        <taxon>Metazoa</taxon>
        <taxon>Cnidaria</taxon>
        <taxon>Anthozoa</taxon>
        <taxon>Hexacorallia</taxon>
        <taxon>Actiniaria</taxon>
        <taxon>Actiniidae</taxon>
        <taxon>Actinia</taxon>
    </lineage>
</organism>
<dbReference type="OrthoDB" id="10428330at2759"/>
<dbReference type="InParanoid" id="A0A6P8IQF6"/>
<feature type="compositionally biased region" description="Acidic residues" evidence="1">
    <location>
        <begin position="128"/>
        <end position="140"/>
    </location>
</feature>
<evidence type="ECO:0000256" key="1">
    <source>
        <dbReference type="SAM" id="MobiDB-lite"/>
    </source>
</evidence>
<dbReference type="AlphaFoldDB" id="A0A6P8IQF6"/>
<accession>A0A6P8IQF6</accession>
<feature type="compositionally biased region" description="Basic residues" evidence="1">
    <location>
        <begin position="145"/>
        <end position="168"/>
    </location>
</feature>